<keyword evidence="2" id="KW-1185">Reference proteome</keyword>
<reference evidence="1 2" key="1">
    <citation type="submission" date="2014-04" db="EMBL/GenBank/DDBJ databases">
        <authorList>
            <consortium name="DOE Joint Genome Institute"/>
            <person name="Kuo A."/>
            <person name="Kohler A."/>
            <person name="Costa M.D."/>
            <person name="Nagy L.G."/>
            <person name="Floudas D."/>
            <person name="Copeland A."/>
            <person name="Barry K.W."/>
            <person name="Cichocki N."/>
            <person name="Veneault-Fourrey C."/>
            <person name="LaButti K."/>
            <person name="Lindquist E.A."/>
            <person name="Lipzen A."/>
            <person name="Lundell T."/>
            <person name="Morin E."/>
            <person name="Murat C."/>
            <person name="Sun H."/>
            <person name="Tunlid A."/>
            <person name="Henrissat B."/>
            <person name="Grigoriev I.V."/>
            <person name="Hibbett D.S."/>
            <person name="Martin F."/>
            <person name="Nordberg H.P."/>
            <person name="Cantor M.N."/>
            <person name="Hua S.X."/>
        </authorList>
    </citation>
    <scope>NUCLEOTIDE SEQUENCE [LARGE SCALE GENOMIC DNA]</scope>
    <source>
        <strain evidence="1 2">Marx 270</strain>
    </source>
</reference>
<dbReference type="HOGENOM" id="CLU_2813454_0_0_1"/>
<dbReference type="AlphaFoldDB" id="A0A0C3NWM4"/>
<protein>
    <submittedName>
        <fullName evidence="1">Uncharacterized protein</fullName>
    </submittedName>
</protein>
<proteinExistence type="predicted"/>
<organism evidence="1 2">
    <name type="scientific">Pisolithus tinctorius Marx 270</name>
    <dbReference type="NCBI Taxonomy" id="870435"/>
    <lineage>
        <taxon>Eukaryota</taxon>
        <taxon>Fungi</taxon>
        <taxon>Dikarya</taxon>
        <taxon>Basidiomycota</taxon>
        <taxon>Agaricomycotina</taxon>
        <taxon>Agaricomycetes</taxon>
        <taxon>Agaricomycetidae</taxon>
        <taxon>Boletales</taxon>
        <taxon>Sclerodermatineae</taxon>
        <taxon>Pisolithaceae</taxon>
        <taxon>Pisolithus</taxon>
    </lineage>
</organism>
<sequence>MHWPVPLPLSIGSCQVWTLAHVWIESRSNRKACPYMSSLAGTREQRQCVVMRKGRIRLIIVHVTLHN</sequence>
<accession>A0A0C3NWM4</accession>
<dbReference type="EMBL" id="KN832003">
    <property type="protein sequence ID" value="KIN99603.1"/>
    <property type="molecule type" value="Genomic_DNA"/>
</dbReference>
<name>A0A0C3NWM4_PISTI</name>
<evidence type="ECO:0000313" key="2">
    <source>
        <dbReference type="Proteomes" id="UP000054217"/>
    </source>
</evidence>
<reference evidence="2" key="2">
    <citation type="submission" date="2015-01" db="EMBL/GenBank/DDBJ databases">
        <title>Evolutionary Origins and Diversification of the Mycorrhizal Mutualists.</title>
        <authorList>
            <consortium name="DOE Joint Genome Institute"/>
            <consortium name="Mycorrhizal Genomics Consortium"/>
            <person name="Kohler A."/>
            <person name="Kuo A."/>
            <person name="Nagy L.G."/>
            <person name="Floudas D."/>
            <person name="Copeland A."/>
            <person name="Barry K.W."/>
            <person name="Cichocki N."/>
            <person name="Veneault-Fourrey C."/>
            <person name="LaButti K."/>
            <person name="Lindquist E.A."/>
            <person name="Lipzen A."/>
            <person name="Lundell T."/>
            <person name="Morin E."/>
            <person name="Murat C."/>
            <person name="Riley R."/>
            <person name="Ohm R."/>
            <person name="Sun H."/>
            <person name="Tunlid A."/>
            <person name="Henrissat B."/>
            <person name="Grigoriev I.V."/>
            <person name="Hibbett D.S."/>
            <person name="Martin F."/>
        </authorList>
    </citation>
    <scope>NUCLEOTIDE SEQUENCE [LARGE SCALE GENOMIC DNA]</scope>
    <source>
        <strain evidence="2">Marx 270</strain>
    </source>
</reference>
<dbReference type="Proteomes" id="UP000054217">
    <property type="component" value="Unassembled WGS sequence"/>
</dbReference>
<dbReference type="InParanoid" id="A0A0C3NWM4"/>
<gene>
    <name evidence="1" type="ORF">M404DRAFT_1004544</name>
</gene>
<evidence type="ECO:0000313" key="1">
    <source>
        <dbReference type="EMBL" id="KIN99603.1"/>
    </source>
</evidence>